<reference evidence="1 2" key="1">
    <citation type="submission" date="2021-02" db="EMBL/GenBank/DDBJ databases">
        <title>De Novo genome assembly of isolated myxobacteria.</title>
        <authorList>
            <person name="Stevens D.C."/>
        </authorList>
    </citation>
    <scope>NUCLEOTIDE SEQUENCE [LARGE SCALE GENOMIC DNA]</scope>
    <source>
        <strain evidence="2">SCPEA02</strain>
    </source>
</reference>
<name>A0ABX7NZ99_9BACT</name>
<sequence>MREQLSVFLGPEFYRTAHEDDPWRAANVEVDRPGIANVRTTVDRHGRLMLEVTGDDGGNVRVKLTGERRVHGDWQQVVRMLNVAVS</sequence>
<dbReference type="EMBL" id="CP071090">
    <property type="protein sequence ID" value="QSQ22807.1"/>
    <property type="molecule type" value="Genomic_DNA"/>
</dbReference>
<evidence type="ECO:0000313" key="1">
    <source>
        <dbReference type="EMBL" id="QSQ22807.1"/>
    </source>
</evidence>
<protein>
    <submittedName>
        <fullName evidence="1">Uncharacterized protein</fullName>
    </submittedName>
</protein>
<keyword evidence="2" id="KW-1185">Reference proteome</keyword>
<gene>
    <name evidence="1" type="ORF">JY651_48250</name>
</gene>
<accession>A0ABX7NZ99</accession>
<dbReference type="RefSeq" id="WP_206724383.1">
    <property type="nucleotide sequence ID" value="NZ_CP071090.1"/>
</dbReference>
<dbReference type="Proteomes" id="UP000662747">
    <property type="component" value="Chromosome"/>
</dbReference>
<proteinExistence type="predicted"/>
<evidence type="ECO:0000313" key="2">
    <source>
        <dbReference type="Proteomes" id="UP000662747"/>
    </source>
</evidence>
<organism evidence="1 2">
    <name type="scientific">Pyxidicoccus parkwayensis</name>
    <dbReference type="NCBI Taxonomy" id="2813578"/>
    <lineage>
        <taxon>Bacteria</taxon>
        <taxon>Pseudomonadati</taxon>
        <taxon>Myxococcota</taxon>
        <taxon>Myxococcia</taxon>
        <taxon>Myxococcales</taxon>
        <taxon>Cystobacterineae</taxon>
        <taxon>Myxococcaceae</taxon>
        <taxon>Pyxidicoccus</taxon>
    </lineage>
</organism>